<feature type="region of interest" description="Disordered" evidence="7">
    <location>
        <begin position="45"/>
        <end position="104"/>
    </location>
</feature>
<keyword evidence="6" id="KW-0687">Ribonucleoprotein</keyword>
<dbReference type="Proteomes" id="UP001165289">
    <property type="component" value="Unassembled WGS sequence"/>
</dbReference>
<keyword evidence="3 6" id="KW-0690">Ribosome biogenesis</keyword>
<feature type="region of interest" description="Disordered" evidence="7">
    <location>
        <begin position="193"/>
        <end position="229"/>
    </location>
</feature>
<accession>A0AAV7K5J4</accession>
<feature type="compositionally biased region" description="Basic residues" evidence="7">
    <location>
        <begin position="211"/>
        <end position="229"/>
    </location>
</feature>
<evidence type="ECO:0000313" key="8">
    <source>
        <dbReference type="EMBL" id="KAI6656340.1"/>
    </source>
</evidence>
<feature type="compositionally biased region" description="Basic and acidic residues" evidence="7">
    <location>
        <begin position="61"/>
        <end position="74"/>
    </location>
</feature>
<dbReference type="EMBL" id="JAKMXF010000144">
    <property type="protein sequence ID" value="KAI6656340.1"/>
    <property type="molecule type" value="Genomic_DNA"/>
</dbReference>
<comment type="similarity">
    <text evidence="2 6">Belongs to the RRP36 family.</text>
</comment>
<feature type="region of interest" description="Disordered" evidence="7">
    <location>
        <begin position="1"/>
        <end position="27"/>
    </location>
</feature>
<evidence type="ECO:0000256" key="2">
    <source>
        <dbReference type="ARBA" id="ARBA00009418"/>
    </source>
</evidence>
<feature type="compositionally biased region" description="Basic and acidic residues" evidence="7">
    <location>
        <begin position="151"/>
        <end position="175"/>
    </location>
</feature>
<dbReference type="GO" id="GO:0000462">
    <property type="term" value="P:maturation of SSU-rRNA from tricistronic rRNA transcript (SSU-rRNA, 5.8S rRNA, LSU-rRNA)"/>
    <property type="evidence" value="ECO:0007669"/>
    <property type="project" value="TreeGrafter"/>
</dbReference>
<evidence type="ECO:0000256" key="1">
    <source>
        <dbReference type="ARBA" id="ARBA00004604"/>
    </source>
</evidence>
<evidence type="ECO:0000256" key="5">
    <source>
        <dbReference type="ARBA" id="ARBA00023242"/>
    </source>
</evidence>
<feature type="region of interest" description="Disordered" evidence="7">
    <location>
        <begin position="151"/>
        <end position="181"/>
    </location>
</feature>
<dbReference type="InterPro" id="IPR009292">
    <property type="entry name" value="RRP36"/>
</dbReference>
<sequence length="229" mass="27421">MDKLSDNKEEVMTQSVDGTGRQGLAEVPLSDLLALRDRVGSKEFSKVYHNRTKIRTADPVTPRKDMDRPPEFSSKKRPRLLKRQTPNKQPRDPRFDDRSGAFNEDSFGRAYSFLHEVRQEERCEVEREVQRAGPDEDTKKLRALLDRMKAQERARKERARDREVEKSWMKEEREKVKKGKKRFHLKKSILRNMQLENRLARNRGRQEIDKRRKRLEKKSRKKIPQRRET</sequence>
<dbReference type="PANTHER" id="PTHR21738:SF0">
    <property type="entry name" value="RIBOSOMAL RNA PROCESSING PROTEIN 36 HOMOLOG"/>
    <property type="match status" value="1"/>
</dbReference>
<evidence type="ECO:0000313" key="9">
    <source>
        <dbReference type="Proteomes" id="UP001165289"/>
    </source>
</evidence>
<name>A0AAV7K5J4_9METZ</name>
<evidence type="ECO:0000256" key="6">
    <source>
        <dbReference type="RuleBase" id="RU368027"/>
    </source>
</evidence>
<dbReference type="GO" id="GO:0005730">
    <property type="term" value="C:nucleolus"/>
    <property type="evidence" value="ECO:0007669"/>
    <property type="project" value="UniProtKB-SubCell"/>
</dbReference>
<reference evidence="8 9" key="1">
    <citation type="journal article" date="2023" name="BMC Biol.">
        <title>The compact genome of the sponge Oopsacas minuta (Hexactinellida) is lacking key metazoan core genes.</title>
        <authorList>
            <person name="Santini S."/>
            <person name="Schenkelaars Q."/>
            <person name="Jourda C."/>
            <person name="Duchesne M."/>
            <person name="Belahbib H."/>
            <person name="Rocher C."/>
            <person name="Selva M."/>
            <person name="Riesgo A."/>
            <person name="Vervoort M."/>
            <person name="Leys S.P."/>
            <person name="Kodjabachian L."/>
            <person name="Le Bivic A."/>
            <person name="Borchiellini C."/>
            <person name="Claverie J.M."/>
            <person name="Renard E."/>
        </authorList>
    </citation>
    <scope>NUCLEOTIDE SEQUENCE [LARGE SCALE GENOMIC DNA]</scope>
    <source>
        <strain evidence="8">SPO-2</strain>
    </source>
</reference>
<comment type="subunit">
    <text evidence="6">Associates with 90S and pre-40S pre-ribosomal particles.</text>
</comment>
<comment type="subcellular location">
    <subcellularLocation>
        <location evidence="1 6">Nucleus</location>
        <location evidence="1 6">Nucleolus</location>
    </subcellularLocation>
</comment>
<feature type="compositionally biased region" description="Basic and acidic residues" evidence="7">
    <location>
        <begin position="89"/>
        <end position="99"/>
    </location>
</feature>
<dbReference type="PANTHER" id="PTHR21738">
    <property type="entry name" value="RIBOSOMAL RNA PROCESSING PROTEIN 36 HOMOLOG"/>
    <property type="match status" value="1"/>
</dbReference>
<dbReference type="Pfam" id="PF06102">
    <property type="entry name" value="RRP36"/>
    <property type="match status" value="1"/>
</dbReference>
<gene>
    <name evidence="8" type="ORF">LOD99_1140</name>
</gene>
<proteinExistence type="inferred from homology"/>
<dbReference type="AlphaFoldDB" id="A0AAV7K5J4"/>
<protein>
    <recommendedName>
        <fullName evidence="6">rRNA biogenesis protein RRP36</fullName>
    </recommendedName>
</protein>
<comment type="function">
    <text evidence="6">Component of the 90S pre-ribosome involved in the maturation of rRNAs. Required for early cleavages of the pre-RNAs in the 40S ribosomal subunit maturation pathway.</text>
</comment>
<dbReference type="GO" id="GO:0030686">
    <property type="term" value="C:90S preribosome"/>
    <property type="evidence" value="ECO:0007669"/>
    <property type="project" value="TreeGrafter"/>
</dbReference>
<feature type="compositionally biased region" description="Basic and acidic residues" evidence="7">
    <location>
        <begin position="1"/>
        <end position="11"/>
    </location>
</feature>
<evidence type="ECO:0000256" key="4">
    <source>
        <dbReference type="ARBA" id="ARBA00022552"/>
    </source>
</evidence>
<keyword evidence="4 6" id="KW-0698">rRNA processing</keyword>
<organism evidence="8 9">
    <name type="scientific">Oopsacas minuta</name>
    <dbReference type="NCBI Taxonomy" id="111878"/>
    <lineage>
        <taxon>Eukaryota</taxon>
        <taxon>Metazoa</taxon>
        <taxon>Porifera</taxon>
        <taxon>Hexactinellida</taxon>
        <taxon>Hexasterophora</taxon>
        <taxon>Lyssacinosida</taxon>
        <taxon>Leucopsacidae</taxon>
        <taxon>Oopsacas</taxon>
    </lineage>
</organism>
<comment type="caution">
    <text evidence="8">The sequence shown here is derived from an EMBL/GenBank/DDBJ whole genome shotgun (WGS) entry which is preliminary data.</text>
</comment>
<keyword evidence="5 6" id="KW-0539">Nucleus</keyword>
<evidence type="ECO:0000256" key="7">
    <source>
        <dbReference type="SAM" id="MobiDB-lite"/>
    </source>
</evidence>
<keyword evidence="9" id="KW-1185">Reference proteome</keyword>
<evidence type="ECO:0000256" key="3">
    <source>
        <dbReference type="ARBA" id="ARBA00022517"/>
    </source>
</evidence>